<dbReference type="EMBL" id="AASDFP010000024">
    <property type="protein sequence ID" value="EFB2193097.1"/>
    <property type="molecule type" value="Genomic_DNA"/>
</dbReference>
<evidence type="ECO:0000256" key="1">
    <source>
        <dbReference type="ARBA" id="ARBA00004613"/>
    </source>
</evidence>
<comment type="similarity">
    <text evidence="2">Belongs to the LRR-containing bacterial E3 ligase family.</text>
</comment>
<dbReference type="Pfam" id="PF17607">
    <property type="entry name" value="DUF5503"/>
    <property type="match status" value="1"/>
</dbReference>
<comment type="caution">
    <text evidence="5">The sequence shown here is derived from an EMBL/GenBank/DDBJ whole genome shotgun (WGS) entry which is preliminary data.</text>
</comment>
<keyword evidence="3" id="KW-0433">Leucine-rich repeat</keyword>
<evidence type="ECO:0000256" key="2">
    <source>
        <dbReference type="ARBA" id="ARBA00009868"/>
    </source>
</evidence>
<accession>A0A8S7CPP1</accession>
<keyword evidence="4" id="KW-0677">Repeat</keyword>
<sequence length="379" mass="43294">MFPLNDLSLKTQPVQLNKITSNTESTINQHELVSDDAMINELSSELVSCLGNGKFTPISEDSKLLNMLSEFKWFSEQHFKWSNYIIWFENYGAYDKTGSITIEKRQGEGALPIRHRLEFISTNIAELVHKLTKITDARLCKGFSDWASSVKEGASNDLKQNVDRALVRMFKCVELHSNELDLSYLFLGSVPTLPAWIEMLSLINNELNSIQVPESCKELELDANNFTECPKLPDGVTLVSLNNNQISHIDSFPPKAKEIFIRHNKLSEIPAIPDTTEVFECSGNSIKEIRYFPENLKEAHIGYNDIEVVPAIPGNLKLLFMECNPIKEAFLMPWTLTGICYEISQRKYIVTNPADYDKYSEMVKKYVIDGEDHIIKYYM</sequence>
<dbReference type="InterPro" id="IPR032675">
    <property type="entry name" value="LRR_dom_sf"/>
</dbReference>
<dbReference type="Gene3D" id="3.80.10.10">
    <property type="entry name" value="Ribonuclease Inhibitor"/>
    <property type="match status" value="1"/>
</dbReference>
<reference evidence="5 6" key="1">
    <citation type="submission" date="2019-06" db="EMBL/GenBank/DDBJ databases">
        <authorList>
            <consortium name="NARMS: The National Antimicrobial Resistance Monitoring System"/>
        </authorList>
    </citation>
    <scope>NUCLEOTIDE SEQUENCE [LARGE SCALE GENOMIC DNA]</scope>
    <source>
        <strain evidence="5 6">FSIS11921886</strain>
    </source>
</reference>
<evidence type="ECO:0000256" key="3">
    <source>
        <dbReference type="ARBA" id="ARBA00022614"/>
    </source>
</evidence>
<dbReference type="PANTHER" id="PTHR47114:SF2">
    <property type="entry name" value="OLIGODENDROCYTE-MYELIN GLYCOPROTEIN"/>
    <property type="match status" value="1"/>
</dbReference>
<dbReference type="GO" id="GO:0005576">
    <property type="term" value="C:extracellular region"/>
    <property type="evidence" value="ECO:0007669"/>
    <property type="project" value="UniProtKB-SubCell"/>
</dbReference>
<dbReference type="InterPro" id="IPR051071">
    <property type="entry name" value="LRR-bact_E3_ubiq_ligases"/>
</dbReference>
<comment type="subcellular location">
    <subcellularLocation>
        <location evidence="1">Secreted</location>
    </subcellularLocation>
</comment>
<dbReference type="InterPro" id="IPR020484">
    <property type="entry name" value="DUF5503"/>
</dbReference>
<dbReference type="AlphaFoldDB" id="A0A8S7CPP1"/>
<protein>
    <submittedName>
        <fullName evidence="5">Leucine-rich repeat domain-containing protein</fullName>
    </submittedName>
</protein>
<dbReference type="PANTHER" id="PTHR47114">
    <property type="match status" value="1"/>
</dbReference>
<evidence type="ECO:0000256" key="4">
    <source>
        <dbReference type="ARBA" id="ARBA00022737"/>
    </source>
</evidence>
<name>A0A8S7CPP1_ECOLX</name>
<gene>
    <name evidence="5" type="ORF">FIJ20_12765</name>
</gene>
<dbReference type="RefSeq" id="WP_053884507.1">
    <property type="nucleotide sequence ID" value="NZ_CAJVAE010000001.1"/>
</dbReference>
<dbReference type="SUPFAM" id="SSF52058">
    <property type="entry name" value="L domain-like"/>
    <property type="match status" value="1"/>
</dbReference>
<organism evidence="5 6">
    <name type="scientific">Escherichia coli</name>
    <dbReference type="NCBI Taxonomy" id="562"/>
    <lineage>
        <taxon>Bacteria</taxon>
        <taxon>Pseudomonadati</taxon>
        <taxon>Pseudomonadota</taxon>
        <taxon>Gammaproteobacteria</taxon>
        <taxon>Enterobacterales</taxon>
        <taxon>Enterobacteriaceae</taxon>
        <taxon>Escherichia</taxon>
    </lineage>
</organism>
<dbReference type="Proteomes" id="UP000519859">
    <property type="component" value="Unassembled WGS sequence"/>
</dbReference>
<evidence type="ECO:0000313" key="5">
    <source>
        <dbReference type="EMBL" id="EFB2193097.1"/>
    </source>
</evidence>
<evidence type="ECO:0000313" key="6">
    <source>
        <dbReference type="Proteomes" id="UP000519859"/>
    </source>
</evidence>
<proteinExistence type="inferred from homology"/>